<evidence type="ECO:0000313" key="2">
    <source>
        <dbReference type="Proteomes" id="UP000318017"/>
    </source>
</evidence>
<protein>
    <submittedName>
        <fullName evidence="1">Uncharacterized protein</fullName>
    </submittedName>
</protein>
<proteinExistence type="predicted"/>
<dbReference type="KEGG" id="ahel:Q31a_29030"/>
<reference evidence="1 2" key="1">
    <citation type="submission" date="2019-02" db="EMBL/GenBank/DDBJ databases">
        <title>Deep-cultivation of Planctomycetes and their phenomic and genomic characterization uncovers novel biology.</title>
        <authorList>
            <person name="Wiegand S."/>
            <person name="Jogler M."/>
            <person name="Boedeker C."/>
            <person name="Pinto D."/>
            <person name="Vollmers J."/>
            <person name="Rivas-Marin E."/>
            <person name="Kohn T."/>
            <person name="Peeters S.H."/>
            <person name="Heuer A."/>
            <person name="Rast P."/>
            <person name="Oberbeckmann S."/>
            <person name="Bunk B."/>
            <person name="Jeske O."/>
            <person name="Meyerdierks A."/>
            <person name="Storesund J.E."/>
            <person name="Kallscheuer N."/>
            <person name="Luecker S."/>
            <person name="Lage O.M."/>
            <person name="Pohl T."/>
            <person name="Merkel B.J."/>
            <person name="Hornburger P."/>
            <person name="Mueller R.-W."/>
            <person name="Bruemmer F."/>
            <person name="Labrenz M."/>
            <person name="Spormann A.M."/>
            <person name="Op den Camp H."/>
            <person name="Overmann J."/>
            <person name="Amann R."/>
            <person name="Jetten M.S.M."/>
            <person name="Mascher T."/>
            <person name="Medema M.H."/>
            <person name="Devos D.P."/>
            <person name="Kaster A.-K."/>
            <person name="Ovreas L."/>
            <person name="Rohde M."/>
            <person name="Galperin M.Y."/>
            <person name="Jogler C."/>
        </authorList>
    </citation>
    <scope>NUCLEOTIDE SEQUENCE [LARGE SCALE GENOMIC DNA]</scope>
    <source>
        <strain evidence="1 2">Q31a</strain>
    </source>
</reference>
<dbReference type="Gene3D" id="3.40.50.10610">
    <property type="entry name" value="ABC-type transport auxiliary lipoprotein component"/>
    <property type="match status" value="1"/>
</dbReference>
<name>A0A518G7L6_9BACT</name>
<dbReference type="EMBL" id="CP036298">
    <property type="protein sequence ID" value="QDV24583.1"/>
    <property type="molecule type" value="Genomic_DNA"/>
</dbReference>
<accession>A0A518G7L6</accession>
<gene>
    <name evidence="1" type="ORF">Q31a_29030</name>
</gene>
<evidence type="ECO:0000313" key="1">
    <source>
        <dbReference type="EMBL" id="QDV24583.1"/>
    </source>
</evidence>
<organism evidence="1 2">
    <name type="scientific">Aureliella helgolandensis</name>
    <dbReference type="NCBI Taxonomy" id="2527968"/>
    <lineage>
        <taxon>Bacteria</taxon>
        <taxon>Pseudomonadati</taxon>
        <taxon>Planctomycetota</taxon>
        <taxon>Planctomycetia</taxon>
        <taxon>Pirellulales</taxon>
        <taxon>Pirellulaceae</taxon>
        <taxon>Aureliella</taxon>
    </lineage>
</organism>
<dbReference type="Proteomes" id="UP000318017">
    <property type="component" value="Chromosome"/>
</dbReference>
<keyword evidence="2" id="KW-1185">Reference proteome</keyword>
<sequence>MPSTGHPSIRPNQRLLSLPGLAYCLVAAATLVSATGCSLFPDVRHKPQLLNPFPQIKRVAVLPFFNQSEDPTLSGERVALAYMNEVQAIRGFEVLPLGVVKSKLATYQGPLSEGEHFQEFARYLDVDAVLIGSITDYDSYYPPRMSLAVNWYAANPAFHPVLPGYGLPWGTKREKEIPTWIHSEAQRSLAVEQLKTQTPLLTADVAAEAPPLQVAPVPAPEPAPQPIMPEDRLPAGQLEVAPISWEAPLPGETVVVAPELAGGDLLATGEAEQWANSSDQLPADWPDARGFLPDPPSSKRPDFRVQHDPIISHMRNFNGHDESFTEQLSEYFYFRDDARFGGWQAYLQRSEDFIRFCCYLHLSETLIARGGQDESRLILRWPLDRYTR</sequence>
<dbReference type="AlphaFoldDB" id="A0A518G7L6"/>